<dbReference type="FunFam" id="2.60.40.10:FF:000022">
    <property type="entry name" value="Cardiac titin"/>
    <property type="match status" value="2"/>
</dbReference>
<dbReference type="GO" id="GO:0004672">
    <property type="term" value="F:protein kinase activity"/>
    <property type="evidence" value="ECO:0007669"/>
    <property type="project" value="TreeGrafter"/>
</dbReference>
<evidence type="ECO:0000259" key="1">
    <source>
        <dbReference type="PROSITE" id="PS50835"/>
    </source>
</evidence>
<dbReference type="CDD" id="cd00096">
    <property type="entry name" value="Ig"/>
    <property type="match status" value="1"/>
</dbReference>
<reference evidence="2" key="2">
    <citation type="submission" date="2025-09" db="UniProtKB">
        <authorList>
            <consortium name="Ensembl"/>
        </authorList>
    </citation>
    <scope>IDENTIFICATION</scope>
</reference>
<accession>A0A3B3YEB4</accession>
<evidence type="ECO:0000313" key="3">
    <source>
        <dbReference type="Proteomes" id="UP000261480"/>
    </source>
</evidence>
<evidence type="ECO:0000313" key="2">
    <source>
        <dbReference type="Ensembl" id="ENSPMEP00000025400.1"/>
    </source>
</evidence>
<dbReference type="Gene3D" id="2.60.40.10">
    <property type="entry name" value="Immunoglobulins"/>
    <property type="match status" value="2"/>
</dbReference>
<dbReference type="SMART" id="SM00408">
    <property type="entry name" value="IGc2"/>
    <property type="match status" value="2"/>
</dbReference>
<organism evidence="2 3">
    <name type="scientific">Poecilia mexicana</name>
    <dbReference type="NCBI Taxonomy" id="48701"/>
    <lineage>
        <taxon>Eukaryota</taxon>
        <taxon>Metazoa</taxon>
        <taxon>Chordata</taxon>
        <taxon>Craniata</taxon>
        <taxon>Vertebrata</taxon>
        <taxon>Euteleostomi</taxon>
        <taxon>Actinopterygii</taxon>
        <taxon>Neopterygii</taxon>
        <taxon>Teleostei</taxon>
        <taxon>Neoteleostei</taxon>
        <taxon>Acanthomorphata</taxon>
        <taxon>Ovalentaria</taxon>
        <taxon>Atherinomorphae</taxon>
        <taxon>Cyprinodontiformes</taxon>
        <taxon>Poeciliidae</taxon>
        <taxon>Poeciliinae</taxon>
        <taxon>Poecilia</taxon>
    </lineage>
</organism>
<feature type="domain" description="Ig-like" evidence="1">
    <location>
        <begin position="19"/>
        <end position="108"/>
    </location>
</feature>
<dbReference type="SUPFAM" id="SSF48726">
    <property type="entry name" value="Immunoglobulin"/>
    <property type="match status" value="2"/>
</dbReference>
<dbReference type="PANTHER" id="PTHR47633">
    <property type="entry name" value="IMMUNOGLOBULIN"/>
    <property type="match status" value="1"/>
</dbReference>
<dbReference type="InterPro" id="IPR013098">
    <property type="entry name" value="Ig_I-set"/>
</dbReference>
<dbReference type="InterPro" id="IPR003599">
    <property type="entry name" value="Ig_sub"/>
</dbReference>
<dbReference type="STRING" id="48701.ENSPMEP00000025400"/>
<feature type="domain" description="Ig-like" evidence="1">
    <location>
        <begin position="117"/>
        <end position="206"/>
    </location>
</feature>
<reference evidence="2" key="1">
    <citation type="submission" date="2025-08" db="UniProtKB">
        <authorList>
            <consortium name="Ensembl"/>
        </authorList>
    </citation>
    <scope>IDENTIFICATION</scope>
</reference>
<dbReference type="AlphaFoldDB" id="A0A3B3YEB4"/>
<dbReference type="Ensembl" id="ENSPMET00000005200.1">
    <property type="protein sequence ID" value="ENSPMEP00000025400.1"/>
    <property type="gene ID" value="ENSPMEG00000008358.1"/>
</dbReference>
<name>A0A3B3YEB4_9TELE</name>
<keyword evidence="3" id="KW-1185">Reference proteome</keyword>
<sequence length="266" mass="28848">RGKAGPSGRTINLCCVLEPAKIVEKAASISVTVGEPATLECSISGSPELKVRWFKDGKEMISGRKYKMTLKENTAVLKILSADRGDTSEYKMEVSNKVGKDDSVFGLSFHTDRAVPPSFTKTLKKIDGSIGSNATLECRVAGSQPMVVSWFKDDKEIHSDDKYKLDFSESAASVTITHLDQSDGGVYTCRASNKAGENETNSVFVELIVTKVSGYAEVYMVTLLAEAQVCMSNTICCFAGMLSHKIVQLVHLIVAEVTVEGFDLIL</sequence>
<dbReference type="PROSITE" id="PS50835">
    <property type="entry name" value="IG_LIKE"/>
    <property type="match status" value="2"/>
</dbReference>
<dbReference type="InterPro" id="IPR036179">
    <property type="entry name" value="Ig-like_dom_sf"/>
</dbReference>
<dbReference type="PANTHER" id="PTHR47633:SF16">
    <property type="entry name" value="CAVP-TARGET PROTEIN-LIKE"/>
    <property type="match status" value="1"/>
</dbReference>
<dbReference type="Pfam" id="PF07679">
    <property type="entry name" value="I-set"/>
    <property type="match status" value="2"/>
</dbReference>
<dbReference type="InterPro" id="IPR003598">
    <property type="entry name" value="Ig_sub2"/>
</dbReference>
<dbReference type="InterPro" id="IPR013783">
    <property type="entry name" value="Ig-like_fold"/>
</dbReference>
<dbReference type="Proteomes" id="UP000261480">
    <property type="component" value="Unplaced"/>
</dbReference>
<proteinExistence type="predicted"/>
<dbReference type="InterPro" id="IPR007110">
    <property type="entry name" value="Ig-like_dom"/>
</dbReference>
<dbReference type="SMART" id="SM00409">
    <property type="entry name" value="IG"/>
    <property type="match status" value="2"/>
</dbReference>
<protein>
    <recommendedName>
        <fullName evidence="1">Ig-like domain-containing protein</fullName>
    </recommendedName>
</protein>